<dbReference type="Proteomes" id="UP001151532">
    <property type="component" value="Chromosome 8"/>
</dbReference>
<comment type="caution">
    <text evidence="2">The sequence shown here is derived from an EMBL/GenBank/DDBJ whole genome shotgun (WGS) entry which is preliminary data.</text>
</comment>
<reference evidence="2" key="1">
    <citation type="submission" date="2022-11" db="EMBL/GenBank/DDBJ databases">
        <authorList>
            <person name="Hyden B.L."/>
            <person name="Feng K."/>
            <person name="Yates T."/>
            <person name="Jawdy S."/>
            <person name="Smart L.B."/>
            <person name="Muchero W."/>
        </authorList>
    </citation>
    <scope>NUCLEOTIDE SEQUENCE</scope>
    <source>
        <tissue evidence="2">Shoot tip</tissue>
    </source>
</reference>
<reference evidence="2" key="2">
    <citation type="journal article" date="2023" name="Int. J. Mol. Sci.">
        <title>De Novo Assembly and Annotation of 11 Diverse Shrub Willow (Salix) Genomes Reveals Novel Gene Organization in Sex-Linked Regions.</title>
        <authorList>
            <person name="Hyden B."/>
            <person name="Feng K."/>
            <person name="Yates T.B."/>
            <person name="Jawdy S."/>
            <person name="Cereghino C."/>
            <person name="Smart L.B."/>
            <person name="Muchero W."/>
        </authorList>
    </citation>
    <scope>NUCLEOTIDE SEQUENCE</scope>
    <source>
        <tissue evidence="2">Shoot tip</tissue>
    </source>
</reference>
<feature type="transmembrane region" description="Helical" evidence="1">
    <location>
        <begin position="36"/>
        <end position="57"/>
    </location>
</feature>
<protein>
    <submittedName>
        <fullName evidence="2">Uncharacterized protein</fullName>
    </submittedName>
</protein>
<evidence type="ECO:0000256" key="1">
    <source>
        <dbReference type="SAM" id="Phobius"/>
    </source>
</evidence>
<dbReference type="EMBL" id="JAPFFK010000013">
    <property type="protein sequence ID" value="KAJ6727104.1"/>
    <property type="molecule type" value="Genomic_DNA"/>
</dbReference>
<dbReference type="EMBL" id="JAPFFK010000013">
    <property type="protein sequence ID" value="KAJ6727105.1"/>
    <property type="molecule type" value="Genomic_DNA"/>
</dbReference>
<keyword evidence="1" id="KW-1133">Transmembrane helix</keyword>
<gene>
    <name evidence="2" type="ORF">OIU79_005103</name>
</gene>
<organism evidence="2 3">
    <name type="scientific">Salix purpurea</name>
    <name type="common">Purple osier willow</name>
    <dbReference type="NCBI Taxonomy" id="77065"/>
    <lineage>
        <taxon>Eukaryota</taxon>
        <taxon>Viridiplantae</taxon>
        <taxon>Streptophyta</taxon>
        <taxon>Embryophyta</taxon>
        <taxon>Tracheophyta</taxon>
        <taxon>Spermatophyta</taxon>
        <taxon>Magnoliopsida</taxon>
        <taxon>eudicotyledons</taxon>
        <taxon>Gunneridae</taxon>
        <taxon>Pentapetalae</taxon>
        <taxon>rosids</taxon>
        <taxon>fabids</taxon>
        <taxon>Malpighiales</taxon>
        <taxon>Salicaceae</taxon>
        <taxon>Saliceae</taxon>
        <taxon>Salix</taxon>
    </lineage>
</organism>
<keyword evidence="1" id="KW-0472">Membrane</keyword>
<keyword evidence="1" id="KW-0812">Transmembrane</keyword>
<accession>A0A9Q0UBT3</accession>
<sequence>MGILINIYGCFPSNWSVLKEICVTMWFSWIDIGMRLSGSKVAACGVVAFIFFLIHCLE</sequence>
<evidence type="ECO:0000313" key="2">
    <source>
        <dbReference type="EMBL" id="KAJ6727105.1"/>
    </source>
</evidence>
<proteinExistence type="predicted"/>
<name>A0A9Q0UBT3_SALPP</name>
<keyword evidence="3" id="KW-1185">Reference proteome</keyword>
<evidence type="ECO:0000313" key="3">
    <source>
        <dbReference type="Proteomes" id="UP001151532"/>
    </source>
</evidence>
<dbReference type="AlphaFoldDB" id="A0A9Q0UBT3"/>